<proteinExistence type="predicted"/>
<sequence>MKLDGIPRFSSHELTIGSLLGEGGFCIVHTITKIQLNAREPLLEHDQMMRENLVNSNDIVVVKRIRNDLIESEERKAIADLALEVNFLAQLEHENIIKIRGISDHESFHKNSFAVLDLLRETLDLRIKKRWKREVHKASGVFGCCCSNPDKLRDLWVDRLTVACDIANAIHFLHSRNILYRDLKPDNVGFDLDGVVKLFDFGLAKDVSNEHRIGGFYKLTGNTGSLRYMAPEVYLDLMYDESVDVYSFGILLWQLCDLTTPFVGFNRKLHATMVIGRQHRPKINPKWQPGLKALISNCWAHESSLRPDFKTVLSLLFEEANQLSKLFEKRYDSSFV</sequence>
<feature type="domain" description="Protein kinase" evidence="1">
    <location>
        <begin position="14"/>
        <end position="318"/>
    </location>
</feature>
<reference evidence="2" key="1">
    <citation type="submission" date="2021-01" db="EMBL/GenBank/DDBJ databases">
        <authorList>
            <person name="Corre E."/>
            <person name="Pelletier E."/>
            <person name="Niang G."/>
            <person name="Scheremetjew M."/>
            <person name="Finn R."/>
            <person name="Kale V."/>
            <person name="Holt S."/>
            <person name="Cochrane G."/>
            <person name="Meng A."/>
            <person name="Brown T."/>
            <person name="Cohen L."/>
        </authorList>
    </citation>
    <scope>NUCLEOTIDE SEQUENCE</scope>
    <source>
        <strain evidence="2">B651</strain>
    </source>
</reference>
<name>A0A7S0KC15_9STRA</name>
<protein>
    <recommendedName>
        <fullName evidence="1">Protein kinase domain-containing protein</fullName>
    </recommendedName>
</protein>
<accession>A0A7S0KC15</accession>
<dbReference type="InterPro" id="IPR000719">
    <property type="entry name" value="Prot_kinase_dom"/>
</dbReference>
<dbReference type="SMART" id="SM00220">
    <property type="entry name" value="S_TKc"/>
    <property type="match status" value="1"/>
</dbReference>
<dbReference type="Pfam" id="PF00069">
    <property type="entry name" value="Pkinase"/>
    <property type="match status" value="1"/>
</dbReference>
<dbReference type="PANTHER" id="PTHR23257:SF958">
    <property type="entry name" value="SERINE_THREONINE-PROTEIN KINASE WNK4"/>
    <property type="match status" value="1"/>
</dbReference>
<dbReference type="PROSITE" id="PS50011">
    <property type="entry name" value="PROTEIN_KINASE_DOM"/>
    <property type="match status" value="1"/>
</dbReference>
<dbReference type="Gene3D" id="1.10.510.10">
    <property type="entry name" value="Transferase(Phosphotransferase) domain 1"/>
    <property type="match status" value="1"/>
</dbReference>
<dbReference type="GO" id="GO:0004672">
    <property type="term" value="F:protein kinase activity"/>
    <property type="evidence" value="ECO:0007669"/>
    <property type="project" value="InterPro"/>
</dbReference>
<dbReference type="InterPro" id="IPR011009">
    <property type="entry name" value="Kinase-like_dom_sf"/>
</dbReference>
<evidence type="ECO:0000259" key="1">
    <source>
        <dbReference type="PROSITE" id="PS50011"/>
    </source>
</evidence>
<dbReference type="AlphaFoldDB" id="A0A7S0KC15"/>
<dbReference type="EMBL" id="HBEU01000706">
    <property type="protein sequence ID" value="CAD8574324.1"/>
    <property type="molecule type" value="Transcribed_RNA"/>
</dbReference>
<dbReference type="GO" id="GO:0005524">
    <property type="term" value="F:ATP binding"/>
    <property type="evidence" value="ECO:0007669"/>
    <property type="project" value="InterPro"/>
</dbReference>
<dbReference type="GO" id="GO:0007165">
    <property type="term" value="P:signal transduction"/>
    <property type="evidence" value="ECO:0007669"/>
    <property type="project" value="TreeGrafter"/>
</dbReference>
<dbReference type="SUPFAM" id="SSF56112">
    <property type="entry name" value="Protein kinase-like (PK-like)"/>
    <property type="match status" value="1"/>
</dbReference>
<dbReference type="Gene3D" id="3.30.200.20">
    <property type="entry name" value="Phosphorylase Kinase, domain 1"/>
    <property type="match status" value="1"/>
</dbReference>
<gene>
    <name evidence="2" type="ORF">LDAN0322_LOCUS468</name>
</gene>
<organism evidence="2">
    <name type="scientific">Leptocylindrus aporus</name>
    <dbReference type="NCBI Taxonomy" id="1398097"/>
    <lineage>
        <taxon>Eukaryota</taxon>
        <taxon>Sar</taxon>
        <taxon>Stramenopiles</taxon>
        <taxon>Ochrophyta</taxon>
        <taxon>Bacillariophyta</taxon>
        <taxon>Coscinodiscophyceae</taxon>
        <taxon>Chaetocerotophycidae</taxon>
        <taxon>Leptocylindrales</taxon>
        <taxon>Leptocylindraceae</taxon>
        <taxon>Leptocylindrus</taxon>
    </lineage>
</organism>
<dbReference type="PANTHER" id="PTHR23257">
    <property type="entry name" value="SERINE-THREONINE PROTEIN KINASE"/>
    <property type="match status" value="1"/>
</dbReference>
<evidence type="ECO:0000313" key="2">
    <source>
        <dbReference type="EMBL" id="CAD8574324.1"/>
    </source>
</evidence>
<dbReference type="GO" id="GO:0005737">
    <property type="term" value="C:cytoplasm"/>
    <property type="evidence" value="ECO:0007669"/>
    <property type="project" value="TreeGrafter"/>
</dbReference>
<dbReference type="InterPro" id="IPR050167">
    <property type="entry name" value="Ser_Thr_protein_kinase"/>
</dbReference>